<sequence length="400" mass="44504">MTSYRNSDPRPPIMEGAPPQLVPTREDWDRPPWNRWAFQNIRQILPTAEVWRGEDPVRQLPRKEQDLDALPVTSVEGAATTLAGLLDETYTDGFIVLKQGAVVYERYFNGMTPRTLHLSQSVAKSVTAATAGVLVGKGLLDVKAHVTHYIPELNDTAYRGATLQHVLDMRSGVTFDETYTDPYSDIGQLDVSSGWKPVPPGSGPNFRWPRHVFEQVLGLGKLECRHGERFSYRSIETEVLGFCMERATGKRLYQIVSDELWQPMGAEQSASFTVDAVGSSLADGGFNACLRDYARVGQLYLDNGGGIIPHDWVEATRSGIHDPAAPPSPSLPQGSYRNKWWIEDPRTRSIYARGVFGQMIYVNWDYGIVAAKLSSWPDFLSTPFNIATQAALHAIGRHLA</sequence>
<proteinExistence type="predicted"/>
<dbReference type="SUPFAM" id="SSF56601">
    <property type="entry name" value="beta-lactamase/transpeptidase-like"/>
    <property type="match status" value="1"/>
</dbReference>
<dbReference type="RefSeq" id="WP_111199742.1">
    <property type="nucleotide sequence ID" value="NZ_QKVK01000009.1"/>
</dbReference>
<feature type="domain" description="Beta-lactamase-related" evidence="2">
    <location>
        <begin position="94"/>
        <end position="379"/>
    </location>
</feature>
<protein>
    <submittedName>
        <fullName evidence="3">6-aminohexanoate hydrolase</fullName>
    </submittedName>
</protein>
<dbReference type="InterPro" id="IPR012338">
    <property type="entry name" value="Beta-lactam/transpept-like"/>
</dbReference>
<organism evidence="3 4">
    <name type="scientific">Aestuariivirga litoralis</name>
    <dbReference type="NCBI Taxonomy" id="2650924"/>
    <lineage>
        <taxon>Bacteria</taxon>
        <taxon>Pseudomonadati</taxon>
        <taxon>Pseudomonadota</taxon>
        <taxon>Alphaproteobacteria</taxon>
        <taxon>Hyphomicrobiales</taxon>
        <taxon>Aestuariivirgaceae</taxon>
        <taxon>Aestuariivirga</taxon>
    </lineage>
</organism>
<dbReference type="AlphaFoldDB" id="A0A2W2B5Z8"/>
<dbReference type="Pfam" id="PF00144">
    <property type="entry name" value="Beta-lactamase"/>
    <property type="match status" value="1"/>
</dbReference>
<reference evidence="4" key="1">
    <citation type="submission" date="2018-06" db="EMBL/GenBank/DDBJ databases">
        <title>Aestuariibacter litoralis strain KCTC 52945T.</title>
        <authorList>
            <person name="Li X."/>
            <person name="Salam N."/>
            <person name="Li J.-L."/>
            <person name="Chen Y.-M."/>
            <person name="Yang Z.-W."/>
            <person name="Zhang L.-Y."/>
            <person name="Han M.-X."/>
            <person name="Xiao M."/>
            <person name="Li W.-J."/>
        </authorList>
    </citation>
    <scope>NUCLEOTIDE SEQUENCE [LARGE SCALE GENOMIC DNA]</scope>
    <source>
        <strain evidence="4">KCTC 52945</strain>
    </source>
</reference>
<evidence type="ECO:0000313" key="4">
    <source>
        <dbReference type="Proteomes" id="UP000248795"/>
    </source>
</evidence>
<gene>
    <name evidence="3" type="ORF">DK847_17025</name>
</gene>
<evidence type="ECO:0000256" key="1">
    <source>
        <dbReference type="SAM" id="MobiDB-lite"/>
    </source>
</evidence>
<dbReference type="PANTHER" id="PTHR43283:SF7">
    <property type="entry name" value="BETA-LACTAMASE-RELATED DOMAIN-CONTAINING PROTEIN"/>
    <property type="match status" value="1"/>
</dbReference>
<keyword evidence="3" id="KW-0378">Hydrolase</keyword>
<feature type="region of interest" description="Disordered" evidence="1">
    <location>
        <begin position="1"/>
        <end position="26"/>
    </location>
</feature>
<keyword evidence="4" id="KW-1185">Reference proteome</keyword>
<dbReference type="Proteomes" id="UP000248795">
    <property type="component" value="Unassembled WGS sequence"/>
</dbReference>
<dbReference type="EMBL" id="QKVK01000009">
    <property type="protein sequence ID" value="PZF75548.1"/>
    <property type="molecule type" value="Genomic_DNA"/>
</dbReference>
<evidence type="ECO:0000313" key="3">
    <source>
        <dbReference type="EMBL" id="PZF75548.1"/>
    </source>
</evidence>
<dbReference type="InterPro" id="IPR050789">
    <property type="entry name" value="Diverse_Enzym_Activities"/>
</dbReference>
<dbReference type="InterPro" id="IPR001466">
    <property type="entry name" value="Beta-lactam-related"/>
</dbReference>
<comment type="caution">
    <text evidence="3">The sequence shown here is derived from an EMBL/GenBank/DDBJ whole genome shotgun (WGS) entry which is preliminary data.</text>
</comment>
<name>A0A2W2B5Z8_9HYPH</name>
<dbReference type="PANTHER" id="PTHR43283">
    <property type="entry name" value="BETA-LACTAMASE-RELATED"/>
    <property type="match status" value="1"/>
</dbReference>
<accession>A0A2W2B5Z8</accession>
<evidence type="ECO:0000259" key="2">
    <source>
        <dbReference type="Pfam" id="PF00144"/>
    </source>
</evidence>
<dbReference type="Gene3D" id="3.40.710.10">
    <property type="entry name" value="DD-peptidase/beta-lactamase superfamily"/>
    <property type="match status" value="1"/>
</dbReference>
<dbReference type="GO" id="GO:0016787">
    <property type="term" value="F:hydrolase activity"/>
    <property type="evidence" value="ECO:0007669"/>
    <property type="project" value="UniProtKB-KW"/>
</dbReference>